<proteinExistence type="predicted"/>
<dbReference type="Pfam" id="PF01965">
    <property type="entry name" value="DJ-1_PfpI"/>
    <property type="match status" value="1"/>
</dbReference>
<dbReference type="CDD" id="cd03135">
    <property type="entry name" value="GATase1_DJ-1"/>
    <property type="match status" value="1"/>
</dbReference>
<dbReference type="Proteomes" id="UP000182360">
    <property type="component" value="Unassembled WGS sequence"/>
</dbReference>
<dbReference type="InterPro" id="IPR002818">
    <property type="entry name" value="DJ-1/PfpI"/>
</dbReference>
<feature type="domain" description="DJ-1/PfpI" evidence="1">
    <location>
        <begin position="2"/>
        <end position="177"/>
    </location>
</feature>
<reference evidence="2 3" key="1">
    <citation type="submission" date="2016-10" db="EMBL/GenBank/DDBJ databases">
        <authorList>
            <person name="de Groot N.N."/>
        </authorList>
    </citation>
    <scope>NUCLEOTIDE SEQUENCE [LARGE SCALE GENOMIC DNA]</scope>
    <source>
        <strain evidence="2 3">B25</strain>
    </source>
</reference>
<accession>A0A1H9I3S9</accession>
<dbReference type="eggNOG" id="COG0693">
    <property type="taxonomic scope" value="Bacteria"/>
</dbReference>
<name>A0A1H9I3S9_9SPIR</name>
<dbReference type="SUPFAM" id="SSF52317">
    <property type="entry name" value="Class I glutamine amidotransferase-like"/>
    <property type="match status" value="1"/>
</dbReference>
<dbReference type="AlphaFoldDB" id="A0A1H9I3S9"/>
<dbReference type="EMBL" id="FOFU01000008">
    <property type="protein sequence ID" value="SEQ69216.1"/>
    <property type="molecule type" value="Genomic_DNA"/>
</dbReference>
<dbReference type="PANTHER" id="PTHR48094:SF12">
    <property type="entry name" value="PARKINSON DISEASE PROTEIN 7 HOMOLOG"/>
    <property type="match status" value="1"/>
</dbReference>
<dbReference type="PANTHER" id="PTHR48094">
    <property type="entry name" value="PROTEIN/NUCLEIC ACID DEGLYCASE DJ-1-RELATED"/>
    <property type="match status" value="1"/>
</dbReference>
<evidence type="ECO:0000259" key="1">
    <source>
        <dbReference type="Pfam" id="PF01965"/>
    </source>
</evidence>
<dbReference type="GO" id="GO:0005737">
    <property type="term" value="C:cytoplasm"/>
    <property type="evidence" value="ECO:0007669"/>
    <property type="project" value="TreeGrafter"/>
</dbReference>
<sequence>MKTAAVFFADGFEDIEALSPVDYLRRAGVEVYTVGVKGTPFNDTMIVTSSHNVPMIMDMSLDTYMKKFGDSIPDCVVCPGGGKGAINLSECTTLLNHLEKAWDAGRLVAAICAAPAVVLGKTKIPAGKKWTCYPDMEGESKPEYLSGYSNKVFVTDGNLVTSRGPGAAEEFAMELVRILAGDVMYKKVHDSSQQR</sequence>
<dbReference type="InterPro" id="IPR029062">
    <property type="entry name" value="Class_I_gatase-like"/>
</dbReference>
<protein>
    <submittedName>
        <fullName evidence="2">4-methyl-5(B-hydroxyethyl)-thiazole monophosphate biosynthesis</fullName>
    </submittedName>
</protein>
<dbReference type="InterPro" id="IPR050325">
    <property type="entry name" value="Prot/Nucl_acid_deglycase"/>
</dbReference>
<evidence type="ECO:0000313" key="2">
    <source>
        <dbReference type="EMBL" id="SEQ69216.1"/>
    </source>
</evidence>
<dbReference type="Gene3D" id="3.40.50.880">
    <property type="match status" value="1"/>
</dbReference>
<dbReference type="STRING" id="163.SAMN04487775_1032"/>
<dbReference type="InterPro" id="IPR006287">
    <property type="entry name" value="DJ-1"/>
</dbReference>
<keyword evidence="3" id="KW-1185">Reference proteome</keyword>
<dbReference type="NCBIfam" id="TIGR01383">
    <property type="entry name" value="not_thiJ"/>
    <property type="match status" value="1"/>
</dbReference>
<dbReference type="RefSeq" id="WP_074644720.1">
    <property type="nucleotide sequence ID" value="NZ_FOFU01000008.1"/>
</dbReference>
<organism evidence="2 3">
    <name type="scientific">Treponema bryantii</name>
    <dbReference type="NCBI Taxonomy" id="163"/>
    <lineage>
        <taxon>Bacteria</taxon>
        <taxon>Pseudomonadati</taxon>
        <taxon>Spirochaetota</taxon>
        <taxon>Spirochaetia</taxon>
        <taxon>Spirochaetales</taxon>
        <taxon>Treponemataceae</taxon>
        <taxon>Treponema</taxon>
    </lineage>
</organism>
<evidence type="ECO:0000313" key="3">
    <source>
        <dbReference type="Proteomes" id="UP000182360"/>
    </source>
</evidence>
<gene>
    <name evidence="2" type="ORF">SAMN04487977_108107</name>
</gene>